<name>A0A8J4UXL9_9MYCE</name>
<feature type="compositionally biased region" description="Acidic residues" evidence="1">
    <location>
        <begin position="294"/>
        <end position="311"/>
    </location>
</feature>
<gene>
    <name evidence="3" type="ORF">CYY_008042</name>
</gene>
<feature type="region of interest" description="Disordered" evidence="1">
    <location>
        <begin position="281"/>
        <end position="311"/>
    </location>
</feature>
<dbReference type="InterPro" id="IPR036389">
    <property type="entry name" value="RNase_III_sf"/>
</dbReference>
<protein>
    <recommendedName>
        <fullName evidence="2">RNase III domain-containing protein</fullName>
    </recommendedName>
</protein>
<reference evidence="3" key="1">
    <citation type="submission" date="2020-01" db="EMBL/GenBank/DDBJ databases">
        <title>Development of genomics and gene disruption for Polysphondylium violaceum indicates a role for the polyketide synthase stlB in stalk morphogenesis.</title>
        <authorList>
            <person name="Narita B."/>
            <person name="Kawabe Y."/>
            <person name="Kin K."/>
            <person name="Saito T."/>
            <person name="Gibbs R."/>
            <person name="Kuspa A."/>
            <person name="Muzny D."/>
            <person name="Queller D."/>
            <person name="Richards S."/>
            <person name="Strassman J."/>
            <person name="Sucgang R."/>
            <person name="Worley K."/>
            <person name="Schaap P."/>
        </authorList>
    </citation>
    <scope>NUCLEOTIDE SEQUENCE</scope>
    <source>
        <strain evidence="3">QSvi11</strain>
    </source>
</reference>
<organism evidence="3 4">
    <name type="scientific">Polysphondylium violaceum</name>
    <dbReference type="NCBI Taxonomy" id="133409"/>
    <lineage>
        <taxon>Eukaryota</taxon>
        <taxon>Amoebozoa</taxon>
        <taxon>Evosea</taxon>
        <taxon>Eumycetozoa</taxon>
        <taxon>Dictyostelia</taxon>
        <taxon>Dictyosteliales</taxon>
        <taxon>Dictyosteliaceae</taxon>
        <taxon>Polysphondylium</taxon>
    </lineage>
</organism>
<sequence length="469" mass="54203">MIKNNCERLFRSIIQCSRHNSNNSNSNTTTLLSQSIYITTTTYCKSFCSTNTNTNTDLHINTNKIKKIKQDIEKDKQQRKHQKDANSEDASNKLPLSTQNLIEKIRVTFGGLEFKKTPSLRKAFTPNIKMGNSNIFISGHEDSLGHRIITLAITKYLYQRFPFMMEIYAKPIVKFFSSPVVFSNFFQYLNLHKHIIIQDVIPAHKYQKLYNITFLSLISAIARDSGEKEIEEKIVPLIFNYLDNLSKEDFESIHQLSKDYLIETMKINYLRQELIEKKKQGISQEAATQQHQEDQEEDLDDELDVNEQEDDEEVLNQLQTKHFAALESKKKQFEQSNIYPGQKDIESKLIQDLTNYQTKMGLGKIVIPDSNIPHWFNILVLESVGKIDTFARLQNLLSIYKQKSAHFELIHEVLRGTPNSLFVTAIYNTGSDSKYNILGYGVGRNIFESRKHAANDALLRTIYYSGSQK</sequence>
<dbReference type="EMBL" id="AJWJ01000464">
    <property type="protein sequence ID" value="KAF2070648.1"/>
    <property type="molecule type" value="Genomic_DNA"/>
</dbReference>
<dbReference type="Gene3D" id="1.10.1520.10">
    <property type="entry name" value="Ribonuclease III domain"/>
    <property type="match status" value="1"/>
</dbReference>
<dbReference type="OrthoDB" id="20942at2759"/>
<accession>A0A8J4UXL9</accession>
<feature type="domain" description="RNase III" evidence="2">
    <location>
        <begin position="98"/>
        <end position="226"/>
    </location>
</feature>
<dbReference type="GO" id="GO:0006396">
    <property type="term" value="P:RNA processing"/>
    <property type="evidence" value="ECO:0007669"/>
    <property type="project" value="InterPro"/>
</dbReference>
<dbReference type="GO" id="GO:0004525">
    <property type="term" value="F:ribonuclease III activity"/>
    <property type="evidence" value="ECO:0007669"/>
    <property type="project" value="InterPro"/>
</dbReference>
<feature type="region of interest" description="Disordered" evidence="1">
    <location>
        <begin position="71"/>
        <end position="92"/>
    </location>
</feature>
<keyword evidence="4" id="KW-1185">Reference proteome</keyword>
<evidence type="ECO:0000256" key="1">
    <source>
        <dbReference type="SAM" id="MobiDB-lite"/>
    </source>
</evidence>
<dbReference type="SUPFAM" id="SSF69065">
    <property type="entry name" value="RNase III domain-like"/>
    <property type="match status" value="1"/>
</dbReference>
<evidence type="ECO:0000259" key="2">
    <source>
        <dbReference type="PROSITE" id="PS50142"/>
    </source>
</evidence>
<evidence type="ECO:0000313" key="3">
    <source>
        <dbReference type="EMBL" id="KAF2070648.1"/>
    </source>
</evidence>
<evidence type="ECO:0000313" key="4">
    <source>
        <dbReference type="Proteomes" id="UP000695562"/>
    </source>
</evidence>
<dbReference type="Gene3D" id="3.30.160.20">
    <property type="match status" value="1"/>
</dbReference>
<comment type="caution">
    <text evidence="3">The sequence shown here is derived from an EMBL/GenBank/DDBJ whole genome shotgun (WGS) entry which is preliminary data.</text>
</comment>
<dbReference type="InterPro" id="IPR000999">
    <property type="entry name" value="RNase_III_dom"/>
</dbReference>
<dbReference type="AlphaFoldDB" id="A0A8J4UXL9"/>
<proteinExistence type="predicted"/>
<dbReference type="Proteomes" id="UP000695562">
    <property type="component" value="Unassembled WGS sequence"/>
</dbReference>
<dbReference type="PROSITE" id="PS50142">
    <property type="entry name" value="RNASE_3_2"/>
    <property type="match status" value="1"/>
</dbReference>